<accession>A0A4Z1E671</accession>
<sequence>MTPSPPAPASMVTILVGFAAAVVALVGLHLGREFLGPLLLGAVIVIICHPVRHPFDRRGWPRWAGTTAVVLVAYVILAVLALLLTWAGLEFVDLVVEYSDELQDSAQGLLTWVEGLGFGSQIADAISNLLEPSSIVSWASPLGGALLGVLTGFFLVLAYVIFMAVDGARYTGAERTYGLERAATVARFRDYNGAVRRYFTVNATFGAAVAVIDGVALWMLGVPAAAVWAVLSFVTNFIPNIGFVLGLVPPAVLALMVGGWPLMLAVIAVYCVANVVLQVLVQPKFVSDAVSLSLTLSFFSVLFWTFVIGPLGAILAIPLTLLVRAVVLEGDPRTTWLRWLTGDHAVAPVAVAAAAARDAQREPAEREAAQEAEAAEREAEAASGAAGAAALLATPAPAEAPPSPPEPRD</sequence>
<evidence type="ECO:0000256" key="6">
    <source>
        <dbReference type="ARBA" id="ARBA00022989"/>
    </source>
</evidence>
<protein>
    <recommendedName>
        <fullName evidence="12">AI-2E family transporter</fullName>
    </recommendedName>
</protein>
<comment type="subcellular location">
    <subcellularLocation>
        <location evidence="1">Cell membrane</location>
        <topology evidence="1">Multi-pass membrane protein</topology>
    </subcellularLocation>
</comment>
<proteinExistence type="inferred from homology"/>
<gene>
    <name evidence="10" type="ORF">SERN_0841</name>
</gene>
<evidence type="ECO:0000256" key="7">
    <source>
        <dbReference type="ARBA" id="ARBA00023136"/>
    </source>
</evidence>
<feature type="transmembrane region" description="Helical" evidence="9">
    <location>
        <begin position="34"/>
        <end position="51"/>
    </location>
</feature>
<dbReference type="EMBL" id="RHPJ01000001">
    <property type="protein sequence ID" value="TGO06649.1"/>
    <property type="molecule type" value="Genomic_DNA"/>
</dbReference>
<evidence type="ECO:0000256" key="8">
    <source>
        <dbReference type="SAM" id="MobiDB-lite"/>
    </source>
</evidence>
<evidence type="ECO:0000256" key="1">
    <source>
        <dbReference type="ARBA" id="ARBA00004651"/>
    </source>
</evidence>
<evidence type="ECO:0000256" key="2">
    <source>
        <dbReference type="ARBA" id="ARBA00009773"/>
    </source>
</evidence>
<feature type="transmembrane region" description="Helical" evidence="9">
    <location>
        <begin position="301"/>
        <end position="323"/>
    </location>
</feature>
<feature type="region of interest" description="Disordered" evidence="8">
    <location>
        <begin position="357"/>
        <end position="387"/>
    </location>
</feature>
<evidence type="ECO:0000256" key="4">
    <source>
        <dbReference type="ARBA" id="ARBA00022475"/>
    </source>
</evidence>
<keyword evidence="7 9" id="KW-0472">Membrane</keyword>
<evidence type="ECO:0000313" key="11">
    <source>
        <dbReference type="Proteomes" id="UP000297318"/>
    </source>
</evidence>
<dbReference type="PANTHER" id="PTHR21716:SF53">
    <property type="entry name" value="PERMEASE PERM-RELATED"/>
    <property type="match status" value="1"/>
</dbReference>
<dbReference type="GO" id="GO:0005886">
    <property type="term" value="C:plasma membrane"/>
    <property type="evidence" value="ECO:0007669"/>
    <property type="project" value="UniProtKB-SubCell"/>
</dbReference>
<feature type="transmembrane region" description="Helical" evidence="9">
    <location>
        <begin position="260"/>
        <end position="281"/>
    </location>
</feature>
<organism evidence="10 11">
    <name type="scientific">Serinibacter arcticus</name>
    <dbReference type="NCBI Taxonomy" id="1655435"/>
    <lineage>
        <taxon>Bacteria</taxon>
        <taxon>Bacillati</taxon>
        <taxon>Actinomycetota</taxon>
        <taxon>Actinomycetes</taxon>
        <taxon>Micrococcales</taxon>
        <taxon>Beutenbergiaceae</taxon>
        <taxon>Serinibacter</taxon>
    </lineage>
</organism>
<name>A0A4Z1E671_9MICO</name>
<dbReference type="Pfam" id="PF01594">
    <property type="entry name" value="AI-2E_transport"/>
    <property type="match status" value="1"/>
</dbReference>
<evidence type="ECO:0000256" key="3">
    <source>
        <dbReference type="ARBA" id="ARBA00022448"/>
    </source>
</evidence>
<dbReference type="Proteomes" id="UP000297318">
    <property type="component" value="Unassembled WGS sequence"/>
</dbReference>
<evidence type="ECO:0008006" key="12">
    <source>
        <dbReference type="Google" id="ProtNLM"/>
    </source>
</evidence>
<keyword evidence="6 9" id="KW-1133">Transmembrane helix</keyword>
<keyword evidence="3" id="KW-0813">Transport</keyword>
<evidence type="ECO:0000256" key="9">
    <source>
        <dbReference type="SAM" id="Phobius"/>
    </source>
</evidence>
<feature type="transmembrane region" description="Helical" evidence="9">
    <location>
        <begin position="198"/>
        <end position="220"/>
    </location>
</feature>
<keyword evidence="4" id="KW-1003">Cell membrane</keyword>
<dbReference type="InterPro" id="IPR002549">
    <property type="entry name" value="AI-2E-like"/>
</dbReference>
<feature type="transmembrane region" description="Helical" evidence="9">
    <location>
        <begin position="226"/>
        <end position="248"/>
    </location>
</feature>
<comment type="similarity">
    <text evidence="2">Belongs to the autoinducer-2 exporter (AI-2E) (TC 2.A.86) family.</text>
</comment>
<feature type="transmembrane region" description="Helical" evidence="9">
    <location>
        <begin position="142"/>
        <end position="165"/>
    </location>
</feature>
<evidence type="ECO:0000256" key="5">
    <source>
        <dbReference type="ARBA" id="ARBA00022692"/>
    </source>
</evidence>
<keyword evidence="5 9" id="KW-0812">Transmembrane</keyword>
<dbReference type="AlphaFoldDB" id="A0A4Z1E671"/>
<reference evidence="10 11" key="1">
    <citation type="submission" date="2018-11" db="EMBL/GenBank/DDBJ databases">
        <title>Complete genome sequencing of the Actinobacteria Serinibacter sp. K3-2.</title>
        <authorList>
            <person name="Rakitin A.L."/>
            <person name="Beletsky A.V."/>
            <person name="Mardanov A.V."/>
            <person name="Ravin N.V."/>
            <person name="Gromova A.S."/>
            <person name="Filippova S.N."/>
            <person name="Gal'Chenko V.F."/>
        </authorList>
    </citation>
    <scope>NUCLEOTIDE SEQUENCE [LARGE SCALE GENOMIC DNA]</scope>
    <source>
        <strain evidence="10 11">K3-2</strain>
    </source>
</reference>
<dbReference type="PANTHER" id="PTHR21716">
    <property type="entry name" value="TRANSMEMBRANE PROTEIN"/>
    <property type="match status" value="1"/>
</dbReference>
<feature type="transmembrane region" description="Helical" evidence="9">
    <location>
        <begin position="63"/>
        <end position="89"/>
    </location>
</feature>
<feature type="transmembrane region" description="Helical" evidence="9">
    <location>
        <begin position="7"/>
        <end position="28"/>
    </location>
</feature>
<evidence type="ECO:0000313" key="10">
    <source>
        <dbReference type="EMBL" id="TGO06649.1"/>
    </source>
</evidence>
<feature type="compositionally biased region" description="Basic and acidic residues" evidence="8">
    <location>
        <begin position="358"/>
        <end position="380"/>
    </location>
</feature>
<comment type="caution">
    <text evidence="10">The sequence shown here is derived from an EMBL/GenBank/DDBJ whole genome shotgun (WGS) entry which is preliminary data.</text>
</comment>
<keyword evidence="11" id="KW-1185">Reference proteome</keyword>